<accession>A0A9D4MFW7</accession>
<proteinExistence type="predicted"/>
<feature type="region of interest" description="Disordered" evidence="1">
    <location>
        <begin position="26"/>
        <end position="58"/>
    </location>
</feature>
<evidence type="ECO:0000313" key="3">
    <source>
        <dbReference type="Proteomes" id="UP000828390"/>
    </source>
</evidence>
<dbReference type="AlphaFoldDB" id="A0A9D4MFW7"/>
<gene>
    <name evidence="2" type="ORF">DPMN_000713</name>
</gene>
<sequence>MEQDLPAFIAHRVRKLQTGCRLIEEIDIQPSPTPRPAPGKLKQNTIRSVSPAQQVRLV</sequence>
<evidence type="ECO:0000313" key="2">
    <source>
        <dbReference type="EMBL" id="KAH3876862.1"/>
    </source>
</evidence>
<evidence type="ECO:0000256" key="1">
    <source>
        <dbReference type="SAM" id="MobiDB-lite"/>
    </source>
</evidence>
<dbReference type="EMBL" id="JAIWYP010000001">
    <property type="protein sequence ID" value="KAH3876862.1"/>
    <property type="molecule type" value="Genomic_DNA"/>
</dbReference>
<keyword evidence="3" id="KW-1185">Reference proteome</keyword>
<organism evidence="2 3">
    <name type="scientific">Dreissena polymorpha</name>
    <name type="common">Zebra mussel</name>
    <name type="synonym">Mytilus polymorpha</name>
    <dbReference type="NCBI Taxonomy" id="45954"/>
    <lineage>
        <taxon>Eukaryota</taxon>
        <taxon>Metazoa</taxon>
        <taxon>Spiralia</taxon>
        <taxon>Lophotrochozoa</taxon>
        <taxon>Mollusca</taxon>
        <taxon>Bivalvia</taxon>
        <taxon>Autobranchia</taxon>
        <taxon>Heteroconchia</taxon>
        <taxon>Euheterodonta</taxon>
        <taxon>Imparidentia</taxon>
        <taxon>Neoheterodontei</taxon>
        <taxon>Myida</taxon>
        <taxon>Dreissenoidea</taxon>
        <taxon>Dreissenidae</taxon>
        <taxon>Dreissena</taxon>
    </lineage>
</organism>
<reference evidence="2" key="1">
    <citation type="journal article" date="2019" name="bioRxiv">
        <title>The Genome of the Zebra Mussel, Dreissena polymorpha: A Resource for Invasive Species Research.</title>
        <authorList>
            <person name="McCartney M.A."/>
            <person name="Auch B."/>
            <person name="Kono T."/>
            <person name="Mallez S."/>
            <person name="Zhang Y."/>
            <person name="Obille A."/>
            <person name="Becker A."/>
            <person name="Abrahante J.E."/>
            <person name="Garbe J."/>
            <person name="Badalamenti J.P."/>
            <person name="Herman A."/>
            <person name="Mangelson H."/>
            <person name="Liachko I."/>
            <person name="Sullivan S."/>
            <person name="Sone E.D."/>
            <person name="Koren S."/>
            <person name="Silverstein K.A.T."/>
            <person name="Beckman K.B."/>
            <person name="Gohl D.M."/>
        </authorList>
    </citation>
    <scope>NUCLEOTIDE SEQUENCE</scope>
    <source>
        <strain evidence="2">Duluth1</strain>
        <tissue evidence="2">Whole animal</tissue>
    </source>
</reference>
<dbReference type="Proteomes" id="UP000828390">
    <property type="component" value="Unassembled WGS sequence"/>
</dbReference>
<name>A0A9D4MFW7_DREPO</name>
<feature type="compositionally biased region" description="Polar residues" evidence="1">
    <location>
        <begin position="42"/>
        <end position="58"/>
    </location>
</feature>
<protein>
    <submittedName>
        <fullName evidence="2">Uncharacterized protein</fullName>
    </submittedName>
</protein>
<reference evidence="2" key="2">
    <citation type="submission" date="2020-11" db="EMBL/GenBank/DDBJ databases">
        <authorList>
            <person name="McCartney M.A."/>
            <person name="Auch B."/>
            <person name="Kono T."/>
            <person name="Mallez S."/>
            <person name="Becker A."/>
            <person name="Gohl D.M."/>
            <person name="Silverstein K.A.T."/>
            <person name="Koren S."/>
            <person name="Bechman K.B."/>
            <person name="Herman A."/>
            <person name="Abrahante J.E."/>
            <person name="Garbe J."/>
        </authorList>
    </citation>
    <scope>NUCLEOTIDE SEQUENCE</scope>
    <source>
        <strain evidence="2">Duluth1</strain>
        <tissue evidence="2">Whole animal</tissue>
    </source>
</reference>
<comment type="caution">
    <text evidence="2">The sequence shown here is derived from an EMBL/GenBank/DDBJ whole genome shotgun (WGS) entry which is preliminary data.</text>
</comment>